<dbReference type="InterPro" id="IPR001179">
    <property type="entry name" value="PPIase_FKBP_dom"/>
</dbReference>
<sequence>MEVLKNRVVGVTYILRDGKGEELERREEGEPFYYLHGHGNIIPGLEDTLSGFEPGDEFDVEFEPEEAYGEYNPNLQQRVSKDEFPEDLDLKPGLPIQLIPEEGGAGMVFFVKEVAGDQVVLDGNAPLAGKRLHFTGKVVDVREATEEEIDHGHAHTGDHHHH</sequence>
<evidence type="ECO:0000313" key="12">
    <source>
        <dbReference type="EMBL" id="QDG50025.1"/>
    </source>
</evidence>
<keyword evidence="13" id="KW-1185">Reference proteome</keyword>
<gene>
    <name evidence="12" type="ORF">FIV42_04495</name>
</gene>
<dbReference type="InterPro" id="IPR046357">
    <property type="entry name" value="PPIase_dom_sf"/>
</dbReference>
<keyword evidence="7 9" id="KW-0413">Isomerase</keyword>
<organism evidence="12 13">
    <name type="scientific">Persicimonas caeni</name>
    <dbReference type="NCBI Taxonomy" id="2292766"/>
    <lineage>
        <taxon>Bacteria</taxon>
        <taxon>Deltaproteobacteria</taxon>
        <taxon>Bradymonadales</taxon>
        <taxon>Bradymonadaceae</taxon>
        <taxon>Persicimonas</taxon>
    </lineage>
</organism>
<evidence type="ECO:0000256" key="3">
    <source>
        <dbReference type="ARBA" id="ARBA00006577"/>
    </source>
</evidence>
<dbReference type="SUPFAM" id="SSF54534">
    <property type="entry name" value="FKBP-like"/>
    <property type="match status" value="1"/>
</dbReference>
<dbReference type="PANTHER" id="PTHR47861:SF3">
    <property type="entry name" value="FKBP-TYPE PEPTIDYL-PROLYL CIS-TRANS ISOMERASE SLYD"/>
    <property type="match status" value="1"/>
</dbReference>
<evidence type="ECO:0000256" key="9">
    <source>
        <dbReference type="PROSITE-ProRule" id="PRU00277"/>
    </source>
</evidence>
<evidence type="ECO:0000259" key="11">
    <source>
        <dbReference type="PROSITE" id="PS50059"/>
    </source>
</evidence>
<comment type="function">
    <text evidence="8">Also involved in hydrogenase metallocenter assembly, probably by participating in the nickel insertion step. This function in hydrogenase biosynthesis requires chaperone activity and the presence of the metal-binding domain, but not PPIase activity.</text>
</comment>
<accession>A0A5B8Y5E3</accession>
<dbReference type="GO" id="GO:0005737">
    <property type="term" value="C:cytoplasm"/>
    <property type="evidence" value="ECO:0007669"/>
    <property type="project" value="UniProtKB-SubCell"/>
</dbReference>
<accession>A0A4Y6PQG9</accession>
<feature type="domain" description="PPIase FKBP-type" evidence="11">
    <location>
        <begin position="6"/>
        <end position="90"/>
    </location>
</feature>
<dbReference type="GO" id="GO:0042026">
    <property type="term" value="P:protein refolding"/>
    <property type="evidence" value="ECO:0007669"/>
    <property type="project" value="UniProtKB-ARBA"/>
</dbReference>
<dbReference type="Proteomes" id="UP000315995">
    <property type="component" value="Chromosome"/>
</dbReference>
<dbReference type="Pfam" id="PF00254">
    <property type="entry name" value="FKBP_C"/>
    <property type="match status" value="1"/>
</dbReference>
<evidence type="ECO:0000256" key="2">
    <source>
        <dbReference type="ARBA" id="ARBA00004496"/>
    </source>
</evidence>
<dbReference type="OrthoDB" id="9808891at2"/>
<reference evidence="12 13" key="1">
    <citation type="submission" date="2019-06" db="EMBL/GenBank/DDBJ databases">
        <title>Persicimonas caeni gen. nov., sp. nov., a predatory bacterium isolated from solar saltern.</title>
        <authorList>
            <person name="Wang S."/>
        </authorList>
    </citation>
    <scope>NUCLEOTIDE SEQUENCE [LARGE SCALE GENOMIC DNA]</scope>
    <source>
        <strain evidence="12 13">YN101</strain>
    </source>
</reference>
<proteinExistence type="inferred from homology"/>
<evidence type="ECO:0000256" key="5">
    <source>
        <dbReference type="ARBA" id="ARBA00023110"/>
    </source>
</evidence>
<dbReference type="PANTHER" id="PTHR47861">
    <property type="entry name" value="FKBP-TYPE PEPTIDYL-PROLYL CIS-TRANS ISOMERASE SLYD"/>
    <property type="match status" value="1"/>
</dbReference>
<comment type="catalytic activity">
    <reaction evidence="1 9 10">
        <text>[protein]-peptidylproline (omega=180) = [protein]-peptidylproline (omega=0)</text>
        <dbReference type="Rhea" id="RHEA:16237"/>
        <dbReference type="Rhea" id="RHEA-COMP:10747"/>
        <dbReference type="Rhea" id="RHEA-COMP:10748"/>
        <dbReference type="ChEBI" id="CHEBI:83833"/>
        <dbReference type="ChEBI" id="CHEBI:83834"/>
        <dbReference type="EC" id="5.2.1.8"/>
    </reaction>
</comment>
<keyword evidence="6" id="KW-0143">Chaperone</keyword>
<comment type="similarity">
    <text evidence="3 10">Belongs to the FKBP-type PPIase family.</text>
</comment>
<keyword evidence="4" id="KW-0963">Cytoplasm</keyword>
<dbReference type="AlphaFoldDB" id="A0A4Y6PQG9"/>
<dbReference type="EC" id="5.2.1.8" evidence="10"/>
<evidence type="ECO:0000256" key="8">
    <source>
        <dbReference type="ARBA" id="ARBA00037071"/>
    </source>
</evidence>
<dbReference type="Gene3D" id="3.10.50.40">
    <property type="match status" value="1"/>
</dbReference>
<evidence type="ECO:0000313" key="13">
    <source>
        <dbReference type="Proteomes" id="UP000315995"/>
    </source>
</evidence>
<dbReference type="PROSITE" id="PS50059">
    <property type="entry name" value="FKBP_PPIASE"/>
    <property type="match status" value="1"/>
</dbReference>
<protein>
    <recommendedName>
        <fullName evidence="10">Peptidyl-prolyl cis-trans isomerase</fullName>
        <ecNumber evidence="10">5.2.1.8</ecNumber>
    </recommendedName>
</protein>
<evidence type="ECO:0000256" key="1">
    <source>
        <dbReference type="ARBA" id="ARBA00000971"/>
    </source>
</evidence>
<dbReference type="RefSeq" id="WP_141196521.1">
    <property type="nucleotide sequence ID" value="NZ_CP041186.1"/>
</dbReference>
<dbReference type="EMBL" id="CP041186">
    <property type="protein sequence ID" value="QDG50025.1"/>
    <property type="molecule type" value="Genomic_DNA"/>
</dbReference>
<evidence type="ECO:0000256" key="6">
    <source>
        <dbReference type="ARBA" id="ARBA00023186"/>
    </source>
</evidence>
<dbReference type="GO" id="GO:0003755">
    <property type="term" value="F:peptidyl-prolyl cis-trans isomerase activity"/>
    <property type="evidence" value="ECO:0007669"/>
    <property type="project" value="UniProtKB-UniRule"/>
</dbReference>
<comment type="subcellular location">
    <subcellularLocation>
        <location evidence="2">Cytoplasm</location>
    </subcellularLocation>
</comment>
<keyword evidence="5 9" id="KW-0697">Rotamase</keyword>
<evidence type="ECO:0000256" key="7">
    <source>
        <dbReference type="ARBA" id="ARBA00023235"/>
    </source>
</evidence>
<evidence type="ECO:0000256" key="4">
    <source>
        <dbReference type="ARBA" id="ARBA00022490"/>
    </source>
</evidence>
<evidence type="ECO:0000256" key="10">
    <source>
        <dbReference type="RuleBase" id="RU003915"/>
    </source>
</evidence>
<name>A0A4Y6PQG9_PERCE</name>